<evidence type="ECO:0000256" key="5">
    <source>
        <dbReference type="ARBA" id="ARBA00023242"/>
    </source>
</evidence>
<evidence type="ECO:0000313" key="7">
    <source>
        <dbReference type="EMBL" id="KAI0523049.1"/>
    </source>
</evidence>
<feature type="domain" description="TF-B3" evidence="6">
    <location>
        <begin position="47"/>
        <end position="109"/>
    </location>
</feature>
<evidence type="ECO:0000256" key="2">
    <source>
        <dbReference type="ARBA" id="ARBA00023015"/>
    </source>
</evidence>
<dbReference type="Proteomes" id="UP000829196">
    <property type="component" value="Unassembled WGS sequence"/>
</dbReference>
<keyword evidence="2" id="KW-0805">Transcription regulation</keyword>
<comment type="caution">
    <text evidence="7">The sequence shown here is derived from an EMBL/GenBank/DDBJ whole genome shotgun (WGS) entry which is preliminary data.</text>
</comment>
<dbReference type="AlphaFoldDB" id="A0A8T3C0Y8"/>
<keyword evidence="8" id="KW-1185">Reference proteome</keyword>
<gene>
    <name evidence="7" type="ORF">KFK09_005439</name>
</gene>
<evidence type="ECO:0000256" key="4">
    <source>
        <dbReference type="ARBA" id="ARBA00023163"/>
    </source>
</evidence>
<dbReference type="GO" id="GO:0005634">
    <property type="term" value="C:nucleus"/>
    <property type="evidence" value="ECO:0007669"/>
    <property type="project" value="UniProtKB-SubCell"/>
</dbReference>
<dbReference type="Pfam" id="PF02362">
    <property type="entry name" value="B3"/>
    <property type="match status" value="1"/>
</dbReference>
<keyword evidence="4" id="KW-0804">Transcription</keyword>
<dbReference type="EMBL" id="JAGYWB010000005">
    <property type="protein sequence ID" value="KAI0523049.1"/>
    <property type="molecule type" value="Genomic_DNA"/>
</dbReference>
<proteinExistence type="predicted"/>
<sequence length="113" mass="13088">MSVVKMKIYISLSPKLSFSTDISFHKQELQKKLACQLGKLKHERKIIVLQDPSMRCWPVLYHQSNKYIGFIGGWVDFAKGNNICGGDICEFELINKMELKFRVHITKAERSNL</sequence>
<reference evidence="7" key="1">
    <citation type="journal article" date="2022" name="Front. Genet.">
        <title>Chromosome-Scale Assembly of the Dendrobium nobile Genome Provides Insights Into the Molecular Mechanism of the Biosynthesis of the Medicinal Active Ingredient of Dendrobium.</title>
        <authorList>
            <person name="Xu Q."/>
            <person name="Niu S.-C."/>
            <person name="Li K.-L."/>
            <person name="Zheng P.-J."/>
            <person name="Zhang X.-J."/>
            <person name="Jia Y."/>
            <person name="Liu Y."/>
            <person name="Niu Y.-X."/>
            <person name="Yu L.-H."/>
            <person name="Chen D.-F."/>
            <person name="Zhang G.-Q."/>
        </authorList>
    </citation>
    <scope>NUCLEOTIDE SEQUENCE</scope>
    <source>
        <tissue evidence="7">Leaf</tissue>
    </source>
</reference>
<dbReference type="SMR" id="A0A8T3C0Y8"/>
<dbReference type="SMART" id="SM01019">
    <property type="entry name" value="B3"/>
    <property type="match status" value="1"/>
</dbReference>
<evidence type="ECO:0000313" key="8">
    <source>
        <dbReference type="Proteomes" id="UP000829196"/>
    </source>
</evidence>
<evidence type="ECO:0000259" key="6">
    <source>
        <dbReference type="PROSITE" id="PS50863"/>
    </source>
</evidence>
<dbReference type="PANTHER" id="PTHR31391">
    <property type="entry name" value="B3 DOMAIN-CONTAINING PROTEIN OS11G0197600-RELATED"/>
    <property type="match status" value="1"/>
</dbReference>
<dbReference type="PANTHER" id="PTHR31391:SF108">
    <property type="entry name" value="TF-B3 DOMAIN-CONTAINING PROTEIN"/>
    <property type="match status" value="1"/>
</dbReference>
<organism evidence="7 8">
    <name type="scientific">Dendrobium nobile</name>
    <name type="common">Orchid</name>
    <dbReference type="NCBI Taxonomy" id="94219"/>
    <lineage>
        <taxon>Eukaryota</taxon>
        <taxon>Viridiplantae</taxon>
        <taxon>Streptophyta</taxon>
        <taxon>Embryophyta</taxon>
        <taxon>Tracheophyta</taxon>
        <taxon>Spermatophyta</taxon>
        <taxon>Magnoliopsida</taxon>
        <taxon>Liliopsida</taxon>
        <taxon>Asparagales</taxon>
        <taxon>Orchidaceae</taxon>
        <taxon>Epidendroideae</taxon>
        <taxon>Malaxideae</taxon>
        <taxon>Dendrobiinae</taxon>
        <taxon>Dendrobium</taxon>
    </lineage>
</organism>
<keyword evidence="3" id="KW-0238">DNA-binding</keyword>
<dbReference type="GO" id="GO:0003677">
    <property type="term" value="F:DNA binding"/>
    <property type="evidence" value="ECO:0007669"/>
    <property type="project" value="UniProtKB-KW"/>
</dbReference>
<dbReference type="InterPro" id="IPR003340">
    <property type="entry name" value="B3_DNA-bd"/>
</dbReference>
<dbReference type="PROSITE" id="PS50863">
    <property type="entry name" value="B3"/>
    <property type="match status" value="1"/>
</dbReference>
<evidence type="ECO:0000256" key="3">
    <source>
        <dbReference type="ARBA" id="ARBA00023125"/>
    </source>
</evidence>
<dbReference type="InterPro" id="IPR015300">
    <property type="entry name" value="DNA-bd_pseudobarrel_sf"/>
</dbReference>
<dbReference type="Gene3D" id="2.40.330.10">
    <property type="entry name" value="DNA-binding pseudobarrel domain"/>
    <property type="match status" value="1"/>
</dbReference>
<dbReference type="OrthoDB" id="1666376at2759"/>
<dbReference type="SUPFAM" id="SSF101936">
    <property type="entry name" value="DNA-binding pseudobarrel domain"/>
    <property type="match status" value="1"/>
</dbReference>
<accession>A0A8T3C0Y8</accession>
<protein>
    <recommendedName>
        <fullName evidence="6">TF-B3 domain-containing protein</fullName>
    </recommendedName>
</protein>
<keyword evidence="5" id="KW-0539">Nucleus</keyword>
<name>A0A8T3C0Y8_DENNO</name>
<dbReference type="CDD" id="cd10017">
    <property type="entry name" value="B3_DNA"/>
    <property type="match status" value="1"/>
</dbReference>
<dbReference type="InterPro" id="IPR044837">
    <property type="entry name" value="REM16-like"/>
</dbReference>
<evidence type="ECO:0000256" key="1">
    <source>
        <dbReference type="ARBA" id="ARBA00004123"/>
    </source>
</evidence>
<comment type="subcellular location">
    <subcellularLocation>
        <location evidence="1">Nucleus</location>
    </subcellularLocation>
</comment>